<name>A0ABR1JQM8_9AGAR</name>
<evidence type="ECO:0000313" key="4">
    <source>
        <dbReference type="Proteomes" id="UP001498398"/>
    </source>
</evidence>
<evidence type="ECO:0000259" key="2">
    <source>
        <dbReference type="Pfam" id="PF00248"/>
    </source>
</evidence>
<dbReference type="Pfam" id="PF00248">
    <property type="entry name" value="Aldo_ket_red"/>
    <property type="match status" value="1"/>
</dbReference>
<dbReference type="InterPro" id="IPR036812">
    <property type="entry name" value="NAD(P)_OxRdtase_dom_sf"/>
</dbReference>
<dbReference type="EMBL" id="JBANRG010000008">
    <property type="protein sequence ID" value="KAK7464114.1"/>
    <property type="molecule type" value="Genomic_DNA"/>
</dbReference>
<organism evidence="3 4">
    <name type="scientific">Marasmiellus scandens</name>
    <dbReference type="NCBI Taxonomy" id="2682957"/>
    <lineage>
        <taxon>Eukaryota</taxon>
        <taxon>Fungi</taxon>
        <taxon>Dikarya</taxon>
        <taxon>Basidiomycota</taxon>
        <taxon>Agaricomycotina</taxon>
        <taxon>Agaricomycetes</taxon>
        <taxon>Agaricomycetidae</taxon>
        <taxon>Agaricales</taxon>
        <taxon>Marasmiineae</taxon>
        <taxon>Omphalotaceae</taxon>
        <taxon>Marasmiellus</taxon>
    </lineage>
</organism>
<reference evidence="3 4" key="1">
    <citation type="submission" date="2024-01" db="EMBL/GenBank/DDBJ databases">
        <title>A draft genome for the cacao thread blight pathogen Marasmiellus scandens.</title>
        <authorList>
            <person name="Baruah I.K."/>
            <person name="Leung J."/>
            <person name="Bukari Y."/>
            <person name="Amoako-Attah I."/>
            <person name="Meinhardt L.W."/>
            <person name="Bailey B.A."/>
            <person name="Cohen S.P."/>
        </authorList>
    </citation>
    <scope>NUCLEOTIDE SEQUENCE [LARGE SCALE GENOMIC DNA]</scope>
    <source>
        <strain evidence="3 4">GH-19</strain>
    </source>
</reference>
<dbReference type="SUPFAM" id="SSF51430">
    <property type="entry name" value="NAD(P)-linked oxidoreductase"/>
    <property type="match status" value="1"/>
</dbReference>
<dbReference type="CDD" id="cd19075">
    <property type="entry name" value="AKR_AKR7A1-5"/>
    <property type="match status" value="1"/>
</dbReference>
<protein>
    <recommendedName>
        <fullName evidence="2">NADP-dependent oxidoreductase domain-containing protein</fullName>
    </recommendedName>
</protein>
<accession>A0ABR1JQM8</accession>
<dbReference type="InterPro" id="IPR050523">
    <property type="entry name" value="AKR_Detox_Biosynth"/>
</dbReference>
<evidence type="ECO:0000256" key="1">
    <source>
        <dbReference type="ARBA" id="ARBA00023002"/>
    </source>
</evidence>
<gene>
    <name evidence="3" type="ORF">VKT23_006278</name>
</gene>
<keyword evidence="4" id="KW-1185">Reference proteome</keyword>
<proteinExistence type="predicted"/>
<dbReference type="PANTHER" id="PTHR43364:SF4">
    <property type="entry name" value="NAD(P)-LINKED OXIDOREDUCTASE SUPERFAMILY PROTEIN"/>
    <property type="match status" value="1"/>
</dbReference>
<evidence type="ECO:0000313" key="3">
    <source>
        <dbReference type="EMBL" id="KAK7464114.1"/>
    </source>
</evidence>
<feature type="domain" description="NADP-dependent oxidoreductase" evidence="2">
    <location>
        <begin position="30"/>
        <end position="359"/>
    </location>
</feature>
<sequence>MSSEPSPCSLCLQQSYPEIMANTEEKSAVKVVLGAMTFGFEGKPGVRVHDVKQVEQIIDVFRAHGHEEIDNSRYYGAGTSEEIIGQIDWKAKGLKLSTKLPAFHMKSGQSGQQRGARHDRDVEEITHNYEDMKKHILISLKALNVDCLDLWYLHTPDRTVPYEVTMKAVNELYKEGYFKRFGISNFMAWEVAEMVGICKANGYIMPTVYQGIYNAIHRAAEPELFPCLRKFGISFYEFNPLGGGFFTGRYGTGQSKVNADSGSRFDENTGQGRNYRDRYWNDAYFNALSTIQTAAEKHNLTLTEIALRWVSHHSLLKREYGDAIIIGASNVKHIEENMNDLDKGPLPTEVVEVIDAAWEVARPFVTKYHH</sequence>
<keyword evidence="1" id="KW-0560">Oxidoreductase</keyword>
<comment type="caution">
    <text evidence="3">The sequence shown here is derived from an EMBL/GenBank/DDBJ whole genome shotgun (WGS) entry which is preliminary data.</text>
</comment>
<dbReference type="InterPro" id="IPR020471">
    <property type="entry name" value="AKR"/>
</dbReference>
<dbReference type="PANTHER" id="PTHR43364">
    <property type="entry name" value="NADH-SPECIFIC METHYLGLYOXAL REDUCTASE-RELATED"/>
    <property type="match status" value="1"/>
</dbReference>
<dbReference type="Proteomes" id="UP001498398">
    <property type="component" value="Unassembled WGS sequence"/>
</dbReference>
<dbReference type="InterPro" id="IPR023210">
    <property type="entry name" value="NADP_OxRdtase_dom"/>
</dbReference>
<dbReference type="Gene3D" id="3.20.20.100">
    <property type="entry name" value="NADP-dependent oxidoreductase domain"/>
    <property type="match status" value="1"/>
</dbReference>
<dbReference type="PRINTS" id="PR00069">
    <property type="entry name" value="ALDKETRDTASE"/>
</dbReference>